<proteinExistence type="predicted"/>
<geneLocation type="plasmid" evidence="2">
    <name>pRJ101</name>
</geneLocation>
<gene>
    <name evidence="2" type="primary">aclI</name>
</gene>
<name>X4YJ57_STAAU</name>
<feature type="transmembrane region" description="Helical" evidence="1">
    <location>
        <begin position="6"/>
        <end position="26"/>
    </location>
</feature>
<dbReference type="AlphaFoldDB" id="X4YJ57"/>
<feature type="transmembrane region" description="Helical" evidence="1">
    <location>
        <begin position="38"/>
        <end position="58"/>
    </location>
</feature>
<dbReference type="EMBL" id="KF836421">
    <property type="protein sequence ID" value="AHV78696.1"/>
    <property type="molecule type" value="Genomic_DNA"/>
</dbReference>
<reference evidence="2" key="1">
    <citation type="journal article" date="2014" name="Microbiology (Mosc.)">
        <title>The gene cluster of aureocyclicin 4185: the first cyclic bacteriocin of Staphylococcus aureus.</title>
        <authorList>
            <person name="Potter A."/>
            <person name="Ceotto H."/>
            <person name="Coelho M.L."/>
            <person name="Guimaraes A.J."/>
            <person name="Bastos Mdo C."/>
        </authorList>
    </citation>
    <scope>NUCLEOTIDE SEQUENCE</scope>
    <source>
        <strain evidence="2">4185</strain>
        <plasmid evidence="2">pRJ101</plasmid>
    </source>
</reference>
<evidence type="ECO:0000313" key="2">
    <source>
        <dbReference type="EMBL" id="AHV78696.1"/>
    </source>
</evidence>
<organism evidence="2">
    <name type="scientific">Staphylococcus aureus</name>
    <dbReference type="NCBI Taxonomy" id="1280"/>
    <lineage>
        <taxon>Bacteria</taxon>
        <taxon>Bacillati</taxon>
        <taxon>Bacillota</taxon>
        <taxon>Bacilli</taxon>
        <taxon>Bacillales</taxon>
        <taxon>Staphylococcaceae</taxon>
        <taxon>Staphylococcus</taxon>
    </lineage>
</organism>
<keyword evidence="1" id="KW-0812">Transmembrane</keyword>
<evidence type="ECO:0000256" key="1">
    <source>
        <dbReference type="SAM" id="Phobius"/>
    </source>
</evidence>
<keyword evidence="1" id="KW-1133">Transmembrane helix</keyword>
<keyword evidence="2" id="KW-0614">Plasmid</keyword>
<dbReference type="RefSeq" id="WP_032495774.1">
    <property type="nucleotide sequence ID" value="NZ_NWUN01000021.1"/>
</dbReference>
<protein>
    <submittedName>
        <fullName evidence="2">AclI</fullName>
    </submittedName>
</protein>
<accession>X4YJ57</accession>
<sequence>MKTINFIFLIFLILFQIHQILKNYHLYKKTNARKNKNLVWIMVFTLLITCTAVLALIFDI</sequence>
<keyword evidence="1" id="KW-0472">Membrane</keyword>